<dbReference type="EMBL" id="CAKMMF010000006">
    <property type="protein sequence ID" value="CAH1200590.1"/>
    <property type="molecule type" value="Genomic_DNA"/>
</dbReference>
<dbReference type="Pfam" id="PF08279">
    <property type="entry name" value="HTH_11"/>
    <property type="match status" value="1"/>
</dbReference>
<dbReference type="Proteomes" id="UP000838686">
    <property type="component" value="Unassembled WGS sequence"/>
</dbReference>
<dbReference type="InterPro" id="IPR013196">
    <property type="entry name" value="HTH_11"/>
</dbReference>
<evidence type="ECO:0000259" key="3">
    <source>
        <dbReference type="PROSITE" id="PS51000"/>
    </source>
</evidence>
<dbReference type="PROSITE" id="PS51000">
    <property type="entry name" value="HTH_DEOR_2"/>
    <property type="match status" value="1"/>
</dbReference>
<dbReference type="InterPro" id="IPR001034">
    <property type="entry name" value="DeoR_HTH"/>
</dbReference>
<dbReference type="Pfam" id="PF25583">
    <property type="entry name" value="WCX"/>
    <property type="match status" value="1"/>
</dbReference>
<gene>
    <name evidence="4" type="ORF">PAECIP111893_01478</name>
</gene>
<evidence type="ECO:0000313" key="4">
    <source>
        <dbReference type="EMBL" id="CAH1200590.1"/>
    </source>
</evidence>
<reference evidence="4" key="1">
    <citation type="submission" date="2022-01" db="EMBL/GenBank/DDBJ databases">
        <authorList>
            <person name="Criscuolo A."/>
        </authorList>
    </citation>
    <scope>NUCLEOTIDE SEQUENCE</scope>
    <source>
        <strain evidence="4">CIP111893</strain>
    </source>
</reference>
<keyword evidence="2" id="KW-0804">Transcription</keyword>
<dbReference type="SUPFAM" id="SSF46785">
    <property type="entry name" value="Winged helix' DNA-binding domain"/>
    <property type="match status" value="1"/>
</dbReference>
<dbReference type="Gene3D" id="1.10.10.10">
    <property type="entry name" value="Winged helix-like DNA-binding domain superfamily/Winged helix DNA-binding domain"/>
    <property type="match status" value="1"/>
</dbReference>
<sequence length="302" mass="34468">MRLDRMLGITLELMTKRRVTATELAARFEVSVRTVYRDIELINQAGIPVASFTGAEGGFELMDGFFLTKQHFSVDDFSLIYNLLKSMEGAIGSKFTTLLHKLGSLHPALLNGERDDKLIIDLSTAENEKPIIHPLFNAIHETKVVAFSYTSASGTSSERNVEPNRLYWEKGAWYLEGYCLLRRAKRFFRITRMAALQISEATFRPRDQPIEVSAAPVEEAFQGTEVHLRFDPAARQRVLEQFPSECIHQETHIDVKTIFYVREYALSVVLSYGSKVEIMKPDDLKQDLLKAIEDIQQLYRGK</sequence>
<dbReference type="InterPro" id="IPR036390">
    <property type="entry name" value="WH_DNA-bd_sf"/>
</dbReference>
<dbReference type="InterPro" id="IPR057727">
    <property type="entry name" value="WCX_dom"/>
</dbReference>
<accession>A0ABM9SFM1</accession>
<dbReference type="InterPro" id="IPR028349">
    <property type="entry name" value="PafC-like"/>
</dbReference>
<dbReference type="InterPro" id="IPR051534">
    <property type="entry name" value="CBASS_pafABC_assoc_protein"/>
</dbReference>
<feature type="domain" description="HTH deoR-type" evidence="3">
    <location>
        <begin position="2"/>
        <end position="57"/>
    </location>
</feature>
<dbReference type="PROSITE" id="PS52050">
    <property type="entry name" value="WYL"/>
    <property type="match status" value="1"/>
</dbReference>
<comment type="caution">
    <text evidence="4">The sequence shown here is derived from an EMBL/GenBank/DDBJ whole genome shotgun (WGS) entry which is preliminary data.</text>
</comment>
<dbReference type="PIRSF" id="PIRSF016838">
    <property type="entry name" value="PafC"/>
    <property type="match status" value="1"/>
</dbReference>
<keyword evidence="1" id="KW-0805">Transcription regulation</keyword>
<organism evidence="4 5">
    <name type="scientific">Paenibacillus plantiphilus</name>
    <dbReference type="NCBI Taxonomy" id="2905650"/>
    <lineage>
        <taxon>Bacteria</taxon>
        <taxon>Bacillati</taxon>
        <taxon>Bacillota</taxon>
        <taxon>Bacilli</taxon>
        <taxon>Bacillales</taxon>
        <taxon>Paenibacillaceae</taxon>
        <taxon>Paenibacillus</taxon>
    </lineage>
</organism>
<evidence type="ECO:0000256" key="1">
    <source>
        <dbReference type="ARBA" id="ARBA00023015"/>
    </source>
</evidence>
<evidence type="ECO:0000313" key="5">
    <source>
        <dbReference type="Proteomes" id="UP000838686"/>
    </source>
</evidence>
<name>A0ABM9SFM1_9BACL</name>
<protein>
    <recommendedName>
        <fullName evidence="3">HTH deoR-type domain-containing protein</fullName>
    </recommendedName>
</protein>
<dbReference type="Pfam" id="PF13280">
    <property type="entry name" value="WYL"/>
    <property type="match status" value="1"/>
</dbReference>
<proteinExistence type="predicted"/>
<dbReference type="InterPro" id="IPR026881">
    <property type="entry name" value="WYL_dom"/>
</dbReference>
<dbReference type="PANTHER" id="PTHR34580:SF1">
    <property type="entry name" value="PROTEIN PAFC"/>
    <property type="match status" value="1"/>
</dbReference>
<dbReference type="InterPro" id="IPR036388">
    <property type="entry name" value="WH-like_DNA-bd_sf"/>
</dbReference>
<evidence type="ECO:0000256" key="2">
    <source>
        <dbReference type="ARBA" id="ARBA00023163"/>
    </source>
</evidence>
<dbReference type="PANTHER" id="PTHR34580">
    <property type="match status" value="1"/>
</dbReference>
<keyword evidence="5" id="KW-1185">Reference proteome</keyword>